<reference evidence="2" key="1">
    <citation type="journal article" date="2018" name="Nat. Microbiol.">
        <title>Leveraging single-cell genomics to expand the fungal tree of life.</title>
        <authorList>
            <person name="Ahrendt S.R."/>
            <person name="Quandt C.A."/>
            <person name="Ciobanu D."/>
            <person name="Clum A."/>
            <person name="Salamov A."/>
            <person name="Andreopoulos B."/>
            <person name="Cheng J.F."/>
            <person name="Woyke T."/>
            <person name="Pelin A."/>
            <person name="Henrissat B."/>
            <person name="Reynolds N.K."/>
            <person name="Benny G.L."/>
            <person name="Smith M.E."/>
            <person name="James T.Y."/>
            <person name="Grigoriev I.V."/>
        </authorList>
    </citation>
    <scope>NUCLEOTIDE SEQUENCE [LARGE SCALE GENOMIC DNA]</scope>
    <source>
        <strain evidence="2">ATCC 52028</strain>
    </source>
</reference>
<dbReference type="Proteomes" id="UP000268535">
    <property type="component" value="Unassembled WGS sequence"/>
</dbReference>
<accession>A0A4P9WZK4</accession>
<dbReference type="EMBL" id="ML009170">
    <property type="protein sequence ID" value="RKO97778.1"/>
    <property type="molecule type" value="Genomic_DNA"/>
</dbReference>
<name>A0A4P9WZK4_9FUNG</name>
<protein>
    <submittedName>
        <fullName evidence="1">Uncharacterized protein</fullName>
    </submittedName>
</protein>
<evidence type="ECO:0000313" key="2">
    <source>
        <dbReference type="Proteomes" id="UP000268535"/>
    </source>
</evidence>
<organism evidence="1 2">
    <name type="scientific">Caulochytrium protostelioides</name>
    <dbReference type="NCBI Taxonomy" id="1555241"/>
    <lineage>
        <taxon>Eukaryota</taxon>
        <taxon>Fungi</taxon>
        <taxon>Fungi incertae sedis</taxon>
        <taxon>Chytridiomycota</taxon>
        <taxon>Chytridiomycota incertae sedis</taxon>
        <taxon>Chytridiomycetes</taxon>
        <taxon>Caulochytriales</taxon>
        <taxon>Caulochytriaceae</taxon>
        <taxon>Caulochytrium</taxon>
    </lineage>
</organism>
<gene>
    <name evidence="1" type="ORF">CAUPRSCDRAFT_10571</name>
</gene>
<evidence type="ECO:0000313" key="1">
    <source>
        <dbReference type="EMBL" id="RKO97778.1"/>
    </source>
</evidence>
<sequence>MASLDRPPPWWCGAWCAGVGVVNSLTTRRPRQVEQFERPSNPPDVRVGPMLTDAQRMAMRKAVIRSRARRTARLATEAADLRKIKGVFHHIENQRRRSTTSASYSIRPALRQALKTQIREWADNEITEQSSSP</sequence>
<dbReference type="AlphaFoldDB" id="A0A4P9WZK4"/>
<proteinExistence type="predicted"/>